<accession>A0ABN3DH42</accession>
<protein>
    <recommendedName>
        <fullName evidence="3">Taurine transport system ATP-binding protein</fullName>
    </recommendedName>
</protein>
<sequence length="68" mass="7177">MFVTHSADEAVFLGSRIVVLTRSPGTVALHLPITLPRGDVDAEALRGPREFAELRAEVAHTVKAAAAA</sequence>
<keyword evidence="2" id="KW-1185">Reference proteome</keyword>
<name>A0ABN3DH42_9ACTN</name>
<comment type="caution">
    <text evidence="1">The sequence shown here is derived from an EMBL/GenBank/DDBJ whole genome shotgun (WGS) entry which is preliminary data.</text>
</comment>
<organism evidence="1 2">
    <name type="scientific">Streptomyces indiaensis</name>
    <dbReference type="NCBI Taxonomy" id="284033"/>
    <lineage>
        <taxon>Bacteria</taxon>
        <taxon>Bacillati</taxon>
        <taxon>Actinomycetota</taxon>
        <taxon>Actinomycetes</taxon>
        <taxon>Kitasatosporales</taxon>
        <taxon>Streptomycetaceae</taxon>
        <taxon>Streptomyces</taxon>
    </lineage>
</organism>
<gene>
    <name evidence="1" type="ORF">GCM10010104_25790</name>
</gene>
<dbReference type="EMBL" id="BAAART010000055">
    <property type="protein sequence ID" value="GAA2230909.1"/>
    <property type="molecule type" value="Genomic_DNA"/>
</dbReference>
<proteinExistence type="predicted"/>
<evidence type="ECO:0000313" key="1">
    <source>
        <dbReference type="EMBL" id="GAA2230909.1"/>
    </source>
</evidence>
<evidence type="ECO:0000313" key="2">
    <source>
        <dbReference type="Proteomes" id="UP001501474"/>
    </source>
</evidence>
<dbReference type="Proteomes" id="UP001501474">
    <property type="component" value="Unassembled WGS sequence"/>
</dbReference>
<reference evidence="1 2" key="1">
    <citation type="journal article" date="2019" name="Int. J. Syst. Evol. Microbiol.">
        <title>The Global Catalogue of Microorganisms (GCM) 10K type strain sequencing project: providing services to taxonomists for standard genome sequencing and annotation.</title>
        <authorList>
            <consortium name="The Broad Institute Genomics Platform"/>
            <consortium name="The Broad Institute Genome Sequencing Center for Infectious Disease"/>
            <person name="Wu L."/>
            <person name="Ma J."/>
        </authorList>
    </citation>
    <scope>NUCLEOTIDE SEQUENCE [LARGE SCALE GENOMIC DNA]</scope>
    <source>
        <strain evidence="1 2">JCM 3053</strain>
    </source>
</reference>
<evidence type="ECO:0008006" key="3">
    <source>
        <dbReference type="Google" id="ProtNLM"/>
    </source>
</evidence>